<dbReference type="InterPro" id="IPR001633">
    <property type="entry name" value="EAL_dom"/>
</dbReference>
<dbReference type="RefSeq" id="WP_203678785.1">
    <property type="nucleotide sequence ID" value="NZ_BOMW01000021.1"/>
</dbReference>
<accession>A0A919N5I8</accession>
<comment type="caution">
    <text evidence="2">The sequence shown here is derived from an EMBL/GenBank/DDBJ whole genome shotgun (WGS) entry which is preliminary data.</text>
</comment>
<evidence type="ECO:0000259" key="1">
    <source>
        <dbReference type="PROSITE" id="PS50883"/>
    </source>
</evidence>
<sequence length="402" mass="42866">MPERSETARQVADLLRTARESLGMGLAFLSRMDGPVQHLEVVDSVLPLQDGMVQDRDTSFCQAVMDGELPPVIPDVAEFPAAMRLPAAEQGIRSYISVPVELSDGTVYGTFCGAGLAADPQLTDRDRVFMQVLAHAAAVIIEPDVRKRRRNAEIESRLRPVLNRGGPVVLLQPIVDLATGRRAGAEALSRFPQEWLQPPDEVFADAGLVGERENLELAALRQAAEHLPDVPGYIAMNISPATLFTAGGVEFLSGLPLDRVVLELSEHDPIDDYDHLRAVLAPLRRRGMRLAIDDVGAGFSSLRHIVATGPDVIKLDRSMVGGVAGDNVLSVVAKALVELAGAVKATVVAEGVETAADAAALAGLGVGLGQGWLFDRATTAEELRDEYDLAPAQQTTALAGRS</sequence>
<dbReference type="InterPro" id="IPR035919">
    <property type="entry name" value="EAL_sf"/>
</dbReference>
<evidence type="ECO:0000313" key="2">
    <source>
        <dbReference type="EMBL" id="GIF04766.1"/>
    </source>
</evidence>
<dbReference type="Pfam" id="PF13185">
    <property type="entry name" value="GAF_2"/>
    <property type="match status" value="1"/>
</dbReference>
<dbReference type="AlphaFoldDB" id="A0A919N5I8"/>
<dbReference type="SUPFAM" id="SSF141868">
    <property type="entry name" value="EAL domain-like"/>
    <property type="match status" value="1"/>
</dbReference>
<name>A0A919N5I8_9ACTN</name>
<reference evidence="2" key="1">
    <citation type="submission" date="2021-01" db="EMBL/GenBank/DDBJ databases">
        <title>Whole genome shotgun sequence of Actinoplanes siamensis NBRC 109076.</title>
        <authorList>
            <person name="Komaki H."/>
            <person name="Tamura T."/>
        </authorList>
    </citation>
    <scope>NUCLEOTIDE SEQUENCE</scope>
    <source>
        <strain evidence="2">NBRC 109076</strain>
    </source>
</reference>
<dbReference type="SMART" id="SM00052">
    <property type="entry name" value="EAL"/>
    <property type="match status" value="1"/>
</dbReference>
<dbReference type="Gene3D" id="3.20.20.450">
    <property type="entry name" value="EAL domain"/>
    <property type="match status" value="1"/>
</dbReference>
<dbReference type="PROSITE" id="PS50883">
    <property type="entry name" value="EAL"/>
    <property type="match status" value="1"/>
</dbReference>
<dbReference type="InterPro" id="IPR050706">
    <property type="entry name" value="Cyclic-di-GMP_PDE-like"/>
</dbReference>
<protein>
    <recommendedName>
        <fullName evidence="1">EAL domain-containing protein</fullName>
    </recommendedName>
</protein>
<keyword evidence="3" id="KW-1185">Reference proteome</keyword>
<evidence type="ECO:0000313" key="3">
    <source>
        <dbReference type="Proteomes" id="UP000629619"/>
    </source>
</evidence>
<dbReference type="SUPFAM" id="SSF55781">
    <property type="entry name" value="GAF domain-like"/>
    <property type="match status" value="1"/>
</dbReference>
<dbReference type="Gene3D" id="3.30.450.40">
    <property type="match status" value="1"/>
</dbReference>
<dbReference type="InterPro" id="IPR003018">
    <property type="entry name" value="GAF"/>
</dbReference>
<feature type="domain" description="EAL" evidence="1">
    <location>
        <begin position="151"/>
        <end position="391"/>
    </location>
</feature>
<dbReference type="EMBL" id="BOMW01000021">
    <property type="protein sequence ID" value="GIF04766.1"/>
    <property type="molecule type" value="Genomic_DNA"/>
</dbReference>
<organism evidence="2 3">
    <name type="scientific">Actinoplanes siamensis</name>
    <dbReference type="NCBI Taxonomy" id="1223317"/>
    <lineage>
        <taxon>Bacteria</taxon>
        <taxon>Bacillati</taxon>
        <taxon>Actinomycetota</taxon>
        <taxon>Actinomycetes</taxon>
        <taxon>Micromonosporales</taxon>
        <taxon>Micromonosporaceae</taxon>
        <taxon>Actinoplanes</taxon>
    </lineage>
</organism>
<dbReference type="GO" id="GO:0071111">
    <property type="term" value="F:cyclic-guanylate-specific phosphodiesterase activity"/>
    <property type="evidence" value="ECO:0007669"/>
    <property type="project" value="InterPro"/>
</dbReference>
<proteinExistence type="predicted"/>
<dbReference type="SMART" id="SM00065">
    <property type="entry name" value="GAF"/>
    <property type="match status" value="1"/>
</dbReference>
<dbReference type="Proteomes" id="UP000629619">
    <property type="component" value="Unassembled WGS sequence"/>
</dbReference>
<gene>
    <name evidence="2" type="ORF">Asi03nite_23040</name>
</gene>
<dbReference type="Pfam" id="PF00563">
    <property type="entry name" value="EAL"/>
    <property type="match status" value="1"/>
</dbReference>
<dbReference type="InterPro" id="IPR029016">
    <property type="entry name" value="GAF-like_dom_sf"/>
</dbReference>
<dbReference type="CDD" id="cd01948">
    <property type="entry name" value="EAL"/>
    <property type="match status" value="1"/>
</dbReference>
<dbReference type="PANTHER" id="PTHR33121:SF76">
    <property type="entry name" value="SIGNALING PROTEIN"/>
    <property type="match status" value="1"/>
</dbReference>
<dbReference type="PANTHER" id="PTHR33121">
    <property type="entry name" value="CYCLIC DI-GMP PHOSPHODIESTERASE PDEF"/>
    <property type="match status" value="1"/>
</dbReference>